<dbReference type="FunFam" id="3.40.50.720:FF:000084">
    <property type="entry name" value="Short-chain dehydrogenase reductase"/>
    <property type="match status" value="1"/>
</dbReference>
<dbReference type="InterPro" id="IPR036291">
    <property type="entry name" value="NAD(P)-bd_dom_sf"/>
</dbReference>
<dbReference type="EMBL" id="BLKS01000001">
    <property type="protein sequence ID" value="GFG50061.1"/>
    <property type="molecule type" value="Genomic_DNA"/>
</dbReference>
<dbReference type="Proteomes" id="UP000220914">
    <property type="component" value="Unassembled WGS sequence"/>
</dbReference>
<gene>
    <name evidence="6" type="ORF">CQY20_04470</name>
    <name evidence="5" type="ORF">MAGR_15020</name>
</gene>
<keyword evidence="3" id="KW-0520">NAD</keyword>
<dbReference type="GO" id="GO:0016491">
    <property type="term" value="F:oxidoreductase activity"/>
    <property type="evidence" value="ECO:0007669"/>
    <property type="project" value="UniProtKB-KW"/>
</dbReference>
<dbReference type="Gene3D" id="3.40.50.720">
    <property type="entry name" value="NAD(P)-binding Rossmann-like Domain"/>
    <property type="match status" value="1"/>
</dbReference>
<evidence type="ECO:0000313" key="7">
    <source>
        <dbReference type="Proteomes" id="UP000220914"/>
    </source>
</evidence>
<proteinExistence type="inferred from homology"/>
<keyword evidence="2" id="KW-0560">Oxidoreductase</keyword>
<reference evidence="5 8" key="2">
    <citation type="journal article" date="2019" name="Emerg. Microbes Infect.">
        <title>Comprehensive subspecies identification of 175 nontuberculous mycobacteria species based on 7547 genomic profiles.</title>
        <authorList>
            <person name="Matsumoto Y."/>
            <person name="Kinjo T."/>
            <person name="Motooka D."/>
            <person name="Nabeya D."/>
            <person name="Jung N."/>
            <person name="Uechi K."/>
            <person name="Horii T."/>
            <person name="Iida T."/>
            <person name="Fujita J."/>
            <person name="Nakamura S."/>
        </authorList>
    </citation>
    <scope>NUCLEOTIDE SEQUENCE [LARGE SCALE GENOMIC DNA]</scope>
    <source>
        <strain evidence="5 8">JCM 6377</strain>
    </source>
</reference>
<dbReference type="AlphaFoldDB" id="A0A2A7NCX3"/>
<dbReference type="PROSITE" id="PS00061">
    <property type="entry name" value="ADH_SHORT"/>
    <property type="match status" value="1"/>
</dbReference>
<dbReference type="PRINTS" id="PR00080">
    <property type="entry name" value="SDRFAMILY"/>
</dbReference>
<dbReference type="InterPro" id="IPR023985">
    <property type="entry name" value="SDR_subfam_1"/>
</dbReference>
<protein>
    <submittedName>
        <fullName evidence="5">3-ketoacyl-ACP reductase</fullName>
    </submittedName>
    <submittedName>
        <fullName evidence="6">SDR family mycofactocin-dependent oxidoreductase</fullName>
    </submittedName>
</protein>
<reference evidence="6 7" key="1">
    <citation type="submission" date="2017-10" db="EMBL/GenBank/DDBJ databases">
        <title>The new phylogeny of genus Mycobacterium.</title>
        <authorList>
            <person name="Tortoli E."/>
            <person name="Trovato A."/>
            <person name="Cirillo D.M."/>
        </authorList>
    </citation>
    <scope>NUCLEOTIDE SEQUENCE [LARGE SCALE GENOMIC DNA]</scope>
    <source>
        <strain evidence="6 7">CCUG37673</strain>
    </source>
</reference>
<sequence length="275" mass="29021">MSERLSDRVAFITGAARGQGRAHAVRMANEGADIMAIDLADTLPPCAPYPSATPEDLAETVRMVEATGRRIIASAVDTRDLDGLRKAVDDGVAELGRLDIIVANAGITAPAAWNEITPQDFRDVIDINVIGTWNTVMAGAQKIIDGGRGGSIILIGSAAGIKLQPFMIHYTASKHAVTGMARAFAAELGKHAIRVNSVHPGPVVTEMGSEQMVAAIAKAAESYGNQNLMNMLTPFLPSWVANPEDIADAVCWLASDESRLVTAQAISVDQGSSQY</sequence>
<dbReference type="Proteomes" id="UP000465302">
    <property type="component" value="Unassembled WGS sequence"/>
</dbReference>
<dbReference type="OrthoDB" id="5173603at2"/>
<evidence type="ECO:0000256" key="4">
    <source>
        <dbReference type="RuleBase" id="RU000363"/>
    </source>
</evidence>
<dbReference type="PRINTS" id="PR00081">
    <property type="entry name" value="GDHRDH"/>
</dbReference>
<evidence type="ECO:0000256" key="3">
    <source>
        <dbReference type="ARBA" id="ARBA00023027"/>
    </source>
</evidence>
<evidence type="ECO:0000256" key="1">
    <source>
        <dbReference type="ARBA" id="ARBA00006484"/>
    </source>
</evidence>
<evidence type="ECO:0000313" key="6">
    <source>
        <dbReference type="EMBL" id="PEG41710.1"/>
    </source>
</evidence>
<comment type="caution">
    <text evidence="6">The sequence shown here is derived from an EMBL/GenBank/DDBJ whole genome shotgun (WGS) entry which is preliminary data.</text>
</comment>
<reference evidence="5" key="3">
    <citation type="submission" date="2020-02" db="EMBL/GenBank/DDBJ databases">
        <authorList>
            <person name="Matsumoto Y."/>
            <person name="Motooka D."/>
            <person name="Nakamura S."/>
        </authorList>
    </citation>
    <scope>NUCLEOTIDE SEQUENCE</scope>
    <source>
        <strain evidence="5">JCM 6377</strain>
    </source>
</reference>
<dbReference type="NCBIfam" id="NF009467">
    <property type="entry name" value="PRK12826.1-3"/>
    <property type="match status" value="1"/>
</dbReference>
<evidence type="ECO:0000313" key="8">
    <source>
        <dbReference type="Proteomes" id="UP000465302"/>
    </source>
</evidence>
<dbReference type="EMBL" id="PDCP01000005">
    <property type="protein sequence ID" value="PEG41710.1"/>
    <property type="molecule type" value="Genomic_DNA"/>
</dbReference>
<dbReference type="CDD" id="cd05233">
    <property type="entry name" value="SDR_c"/>
    <property type="match status" value="1"/>
</dbReference>
<name>A0A2A7NCX3_MYCAG</name>
<dbReference type="PANTHER" id="PTHR24321">
    <property type="entry name" value="DEHYDROGENASES, SHORT CHAIN"/>
    <property type="match status" value="1"/>
</dbReference>
<dbReference type="PANTHER" id="PTHR24321:SF8">
    <property type="entry name" value="ESTRADIOL 17-BETA-DEHYDROGENASE 8-RELATED"/>
    <property type="match status" value="1"/>
</dbReference>
<dbReference type="InterPro" id="IPR020904">
    <property type="entry name" value="Sc_DH/Rdtase_CS"/>
</dbReference>
<keyword evidence="7" id="KW-1185">Reference proteome</keyword>
<evidence type="ECO:0000313" key="5">
    <source>
        <dbReference type="EMBL" id="GFG50061.1"/>
    </source>
</evidence>
<accession>A0A2A7NCX3</accession>
<dbReference type="NCBIfam" id="TIGR03971">
    <property type="entry name" value="SDR_subfam_1"/>
    <property type="match status" value="1"/>
</dbReference>
<evidence type="ECO:0000256" key="2">
    <source>
        <dbReference type="ARBA" id="ARBA00023002"/>
    </source>
</evidence>
<dbReference type="RefSeq" id="WP_097938457.1">
    <property type="nucleotide sequence ID" value="NZ_BLKS01000001.1"/>
</dbReference>
<organism evidence="6 7">
    <name type="scientific">Mycolicibacterium agri</name>
    <name type="common">Mycobacterium agri</name>
    <dbReference type="NCBI Taxonomy" id="36811"/>
    <lineage>
        <taxon>Bacteria</taxon>
        <taxon>Bacillati</taxon>
        <taxon>Actinomycetota</taxon>
        <taxon>Actinomycetes</taxon>
        <taxon>Mycobacteriales</taxon>
        <taxon>Mycobacteriaceae</taxon>
        <taxon>Mycolicibacterium</taxon>
    </lineage>
</organism>
<comment type="similarity">
    <text evidence="1 4">Belongs to the short-chain dehydrogenases/reductases (SDR) family.</text>
</comment>
<dbReference type="Pfam" id="PF00106">
    <property type="entry name" value="adh_short"/>
    <property type="match status" value="1"/>
</dbReference>
<dbReference type="InterPro" id="IPR002347">
    <property type="entry name" value="SDR_fam"/>
</dbReference>
<dbReference type="SUPFAM" id="SSF51735">
    <property type="entry name" value="NAD(P)-binding Rossmann-fold domains"/>
    <property type="match status" value="1"/>
</dbReference>